<keyword evidence="5" id="KW-0274">FAD</keyword>
<dbReference type="Gene3D" id="3.30.465.10">
    <property type="match status" value="1"/>
</dbReference>
<dbReference type="InterPro" id="IPR012951">
    <property type="entry name" value="BBE"/>
</dbReference>
<keyword evidence="3" id="KW-0285">Flavoprotein</keyword>
<reference evidence="9" key="1">
    <citation type="submission" date="2015-07" db="EMBL/GenBank/DDBJ databases">
        <title>Transcriptome Assembly of Anthurium amnicola.</title>
        <authorList>
            <person name="Suzuki J."/>
        </authorList>
    </citation>
    <scope>NUCLEOTIDE SEQUENCE</scope>
</reference>
<keyword evidence="4" id="KW-0732">Signal</keyword>
<feature type="domain" description="FAD-binding PCMH-type" evidence="8">
    <location>
        <begin position="112"/>
        <end position="289"/>
    </location>
</feature>
<organism evidence="9">
    <name type="scientific">Anthurium amnicola</name>
    <dbReference type="NCBI Taxonomy" id="1678845"/>
    <lineage>
        <taxon>Eukaryota</taxon>
        <taxon>Viridiplantae</taxon>
        <taxon>Streptophyta</taxon>
        <taxon>Embryophyta</taxon>
        <taxon>Tracheophyta</taxon>
        <taxon>Spermatophyta</taxon>
        <taxon>Magnoliopsida</taxon>
        <taxon>Liliopsida</taxon>
        <taxon>Araceae</taxon>
        <taxon>Pothoideae</taxon>
        <taxon>Potheae</taxon>
        <taxon>Anthurium</taxon>
    </lineage>
</organism>
<dbReference type="InterPro" id="IPR036318">
    <property type="entry name" value="FAD-bd_PCMH-like_sf"/>
</dbReference>
<accession>A0A1D1Y7U7</accession>
<evidence type="ECO:0000256" key="3">
    <source>
        <dbReference type="ARBA" id="ARBA00022630"/>
    </source>
</evidence>
<dbReference type="InterPro" id="IPR016167">
    <property type="entry name" value="FAD-bd_PCMH_sub1"/>
</dbReference>
<dbReference type="SUPFAM" id="SSF56176">
    <property type="entry name" value="FAD-binding/transporter-associated domain-like"/>
    <property type="match status" value="1"/>
</dbReference>
<feature type="non-terminal residue" evidence="9">
    <location>
        <position position="1"/>
    </location>
</feature>
<evidence type="ECO:0000256" key="6">
    <source>
        <dbReference type="ARBA" id="ARBA00023180"/>
    </source>
</evidence>
<dbReference type="GO" id="GO:0016491">
    <property type="term" value="F:oxidoreductase activity"/>
    <property type="evidence" value="ECO:0007669"/>
    <property type="project" value="InterPro"/>
</dbReference>
<dbReference type="Gene3D" id="3.30.43.10">
    <property type="entry name" value="Uridine Diphospho-n-acetylenolpyruvylglucosamine Reductase, domain 2"/>
    <property type="match status" value="1"/>
</dbReference>
<evidence type="ECO:0000256" key="2">
    <source>
        <dbReference type="ARBA" id="ARBA00005466"/>
    </source>
</evidence>
<evidence type="ECO:0000259" key="8">
    <source>
        <dbReference type="PROSITE" id="PS51387"/>
    </source>
</evidence>
<evidence type="ECO:0000256" key="4">
    <source>
        <dbReference type="ARBA" id="ARBA00022729"/>
    </source>
</evidence>
<evidence type="ECO:0000256" key="7">
    <source>
        <dbReference type="SAM" id="MobiDB-lite"/>
    </source>
</evidence>
<dbReference type="Gene3D" id="3.40.462.20">
    <property type="match status" value="1"/>
</dbReference>
<dbReference type="GO" id="GO:0071949">
    <property type="term" value="F:FAD binding"/>
    <property type="evidence" value="ECO:0007669"/>
    <property type="project" value="InterPro"/>
</dbReference>
<dbReference type="InterPro" id="IPR016169">
    <property type="entry name" value="FAD-bd_PCMH_sub2"/>
</dbReference>
<evidence type="ECO:0000313" key="9">
    <source>
        <dbReference type="EMBL" id="JAT50703.1"/>
    </source>
</evidence>
<dbReference type="PROSITE" id="PS51387">
    <property type="entry name" value="FAD_PCMH"/>
    <property type="match status" value="1"/>
</dbReference>
<evidence type="ECO:0000256" key="5">
    <source>
        <dbReference type="ARBA" id="ARBA00022827"/>
    </source>
</evidence>
<name>A0A1D1Y7U7_9ARAE</name>
<dbReference type="Pfam" id="PF01565">
    <property type="entry name" value="FAD_binding_4"/>
    <property type="match status" value="1"/>
</dbReference>
<gene>
    <name evidence="9" type="primary">BBE1_1</name>
    <name evidence="9" type="ORF">g.25605</name>
</gene>
<feature type="region of interest" description="Disordered" evidence="7">
    <location>
        <begin position="583"/>
        <end position="603"/>
    </location>
</feature>
<dbReference type="AlphaFoldDB" id="A0A1D1Y7U7"/>
<comment type="similarity">
    <text evidence="2">Belongs to the oxygen-dependent FAD-linked oxidoreductase family.</text>
</comment>
<dbReference type="Pfam" id="PF08031">
    <property type="entry name" value="BBE"/>
    <property type="match status" value="1"/>
</dbReference>
<dbReference type="InterPro" id="IPR006094">
    <property type="entry name" value="Oxid_FAD_bind_N"/>
</dbReference>
<evidence type="ECO:0000256" key="1">
    <source>
        <dbReference type="ARBA" id="ARBA00001974"/>
    </source>
</evidence>
<sequence>IKYHLLTATGRIPIRVLGLVEIERETEMSSRRSLVIISVDMSSVRLIISVLLTVGFTSASAQSQTTTTGTADLRLCLSAHNVTNVTSPDSDASAFHRLFSLSVQNLRFAGAGSPSPVALVLPETLYQLRAAVLCCRAGGVAIRLRSGGHSYEGLSYTAALGTPFAVLDLMNLNRVSVDAAGRTAWVESGATLGQVYHAVGRAGGGALAISAGSCPTVGSGGHVAGGGFGLLSRKYGLAADNVIDAVLVDAGGRVLDRAAMGEDAFWAIRGGGGGAWGAVYAWTLRLVPVPDRVTGFVLSRPGSTRHVAQLIHAWQRVAPGLPDEFYLSAFAGGALPESPRTGFSATFKGLYLGAKSEAASILTRRFPDLGLSDSDCREMSWIESVAFFSGLGEGATVSDLSDRVLHSKHVFKAKSDYVRDPIREEDLIRTFDLMAQEPKSYVIMDPYGGFMGRVDSAALPFPHRAGNLYAIQYLIEWNRDGGDGGHDDGYYMRWLRQFYEHMTPLVSRGPRAAYVNYVDLDLGAAGSAAVDDSSSIRLSDEPARARAWGEMYFLGNYERLVRVKTAIDPCNVFNNAQSIPPLPGSCRKTAATEEEDDGEAGSSSVVAVDTALYA</sequence>
<protein>
    <submittedName>
        <fullName evidence="9">Reticuline oxidase</fullName>
    </submittedName>
</protein>
<dbReference type="EMBL" id="GDJX01017233">
    <property type="protein sequence ID" value="JAT50703.1"/>
    <property type="molecule type" value="Transcribed_RNA"/>
</dbReference>
<comment type="cofactor">
    <cofactor evidence="1">
        <name>FAD</name>
        <dbReference type="ChEBI" id="CHEBI:57692"/>
    </cofactor>
</comment>
<dbReference type="PANTHER" id="PTHR32448">
    <property type="entry name" value="OS08G0158400 PROTEIN"/>
    <property type="match status" value="1"/>
</dbReference>
<keyword evidence="6" id="KW-0325">Glycoprotein</keyword>
<proteinExistence type="inferred from homology"/>
<dbReference type="InterPro" id="IPR016166">
    <property type="entry name" value="FAD-bd_PCMH"/>
</dbReference>